<dbReference type="InterPro" id="IPR024478">
    <property type="entry name" value="HlyB_4HB_MCP"/>
</dbReference>
<dbReference type="Proteomes" id="UP001516061">
    <property type="component" value="Unassembled WGS sequence"/>
</dbReference>
<dbReference type="InterPro" id="IPR003660">
    <property type="entry name" value="HAMP_dom"/>
</dbReference>
<dbReference type="Pfam" id="PF12729">
    <property type="entry name" value="4HB_MCP_1"/>
    <property type="match status" value="1"/>
</dbReference>
<keyword evidence="7" id="KW-1185">Reference proteome</keyword>
<dbReference type="PRINTS" id="PR00260">
    <property type="entry name" value="CHEMTRNSDUCR"/>
</dbReference>
<feature type="domain" description="HAMP" evidence="5">
    <location>
        <begin position="194"/>
        <end position="246"/>
    </location>
</feature>
<evidence type="ECO:0000256" key="2">
    <source>
        <dbReference type="ARBA" id="ARBA00029447"/>
    </source>
</evidence>
<dbReference type="PROSITE" id="PS50885">
    <property type="entry name" value="HAMP"/>
    <property type="match status" value="1"/>
</dbReference>
<dbReference type="PANTHER" id="PTHR43531:SF14">
    <property type="entry name" value="METHYL-ACCEPTING CHEMOTAXIS PROTEIN I-RELATED"/>
    <property type="match status" value="1"/>
</dbReference>
<comment type="similarity">
    <text evidence="2">Belongs to the methyl-accepting chemotaxis (MCP) protein family.</text>
</comment>
<dbReference type="SMART" id="SM00283">
    <property type="entry name" value="MA"/>
    <property type="match status" value="1"/>
</dbReference>
<dbReference type="Gene3D" id="1.10.287.950">
    <property type="entry name" value="Methyl-accepting chemotaxis protein"/>
    <property type="match status" value="1"/>
</dbReference>
<dbReference type="Pfam" id="PF00672">
    <property type="entry name" value="HAMP"/>
    <property type="match status" value="1"/>
</dbReference>
<keyword evidence="1" id="KW-0488">Methylation</keyword>
<dbReference type="InterPro" id="IPR051310">
    <property type="entry name" value="MCP_chemotaxis"/>
</dbReference>
<accession>A0ABX2G484</accession>
<dbReference type="PROSITE" id="PS50111">
    <property type="entry name" value="CHEMOTAXIS_TRANSDUC_2"/>
    <property type="match status" value="1"/>
</dbReference>
<gene>
    <name evidence="6" type="ORF">HNQ01_001931</name>
</gene>
<evidence type="ECO:0000259" key="4">
    <source>
        <dbReference type="PROSITE" id="PS50111"/>
    </source>
</evidence>
<dbReference type="EMBL" id="JABSNM010000007">
    <property type="protein sequence ID" value="NRT56195.1"/>
    <property type="molecule type" value="Genomic_DNA"/>
</dbReference>
<dbReference type="SUPFAM" id="SSF58104">
    <property type="entry name" value="Methyl-accepting chemotaxis protein (MCP) signaling domain"/>
    <property type="match status" value="1"/>
</dbReference>
<sequence>MLTLLAGGAGLAITKQTDIKHLSRQAETVRTAQVREIAQAELMVTQVSLQLRHGMLARSADERQAAIDDILKKRELIQKTLDDYRSRLFTEKGRKEFENIPDRLKTFWIKGEANLTLVQQGRREEAFAFLVAETIPARNALLNELKRNVAYQDSALRSDIERIGAAADATLYGLLAALGLLAAGLIGSSLHLARSLQRRVEQSTQVAISVRDGDLSTAVIDARRDEFTPLLQALSEMQQSLRSIVAGVRDSAQSVTQASVEIASGNQDLSSRTEQQASALQQTAATMDELSSTVRTNAAHAQEATQLARDAVQVATSGGTLMDDVVQTMQGISESSRKIGDIIGVIDSIAFQTNILALNAAVEAARAGEQGRGFAVVATEVRNLAQRSAEAAREIKALISTSVGRVEQGSGLVSRAGATMSDIVQAIDRVSGIITDISEASQDQRSAIEQVGQAITHMDQNTQQNAAMVEQSAAAAQQMREQAEGLLQSVSSFRLDSRPA</sequence>
<organism evidence="6 7">
    <name type="scientific">Sphaerotilus uruguayifluvii</name>
    <dbReference type="NCBI Taxonomy" id="2735897"/>
    <lineage>
        <taxon>Bacteria</taxon>
        <taxon>Pseudomonadati</taxon>
        <taxon>Pseudomonadota</taxon>
        <taxon>Betaproteobacteria</taxon>
        <taxon>Burkholderiales</taxon>
        <taxon>Sphaerotilaceae</taxon>
        <taxon>Sphaerotilus</taxon>
    </lineage>
</organism>
<evidence type="ECO:0000313" key="6">
    <source>
        <dbReference type="EMBL" id="NRT56195.1"/>
    </source>
</evidence>
<dbReference type="Pfam" id="PF00015">
    <property type="entry name" value="MCPsignal"/>
    <property type="match status" value="1"/>
</dbReference>
<name>A0ABX2G484_9BURK</name>
<dbReference type="InterPro" id="IPR004090">
    <property type="entry name" value="Chemotax_Me-accpt_rcpt"/>
</dbReference>
<dbReference type="CDD" id="cd11386">
    <property type="entry name" value="MCP_signal"/>
    <property type="match status" value="1"/>
</dbReference>
<proteinExistence type="inferred from homology"/>
<evidence type="ECO:0000256" key="1">
    <source>
        <dbReference type="ARBA" id="ARBA00022481"/>
    </source>
</evidence>
<protein>
    <submittedName>
        <fullName evidence="6">Methyl-accepting chemotaxis protein</fullName>
    </submittedName>
</protein>
<evidence type="ECO:0000259" key="5">
    <source>
        <dbReference type="PROSITE" id="PS50885"/>
    </source>
</evidence>
<dbReference type="InterPro" id="IPR004089">
    <property type="entry name" value="MCPsignal_dom"/>
</dbReference>
<reference evidence="6 7" key="1">
    <citation type="submission" date="2020-05" db="EMBL/GenBank/DDBJ databases">
        <title>Genomic Encyclopedia of Type Strains, Phase IV (KMG-V): Genome sequencing to study the core and pangenomes of soil and plant-associated prokaryotes.</title>
        <authorList>
            <person name="Whitman W."/>
        </authorList>
    </citation>
    <scope>NUCLEOTIDE SEQUENCE [LARGE SCALE GENOMIC DNA]</scope>
    <source>
        <strain evidence="6 7">C29</strain>
    </source>
</reference>
<evidence type="ECO:0000256" key="3">
    <source>
        <dbReference type="PROSITE-ProRule" id="PRU00284"/>
    </source>
</evidence>
<dbReference type="RefSeq" id="WP_173805170.1">
    <property type="nucleotide sequence ID" value="NZ_JABSNM010000007.1"/>
</dbReference>
<dbReference type="SMART" id="SM00304">
    <property type="entry name" value="HAMP"/>
    <property type="match status" value="2"/>
</dbReference>
<dbReference type="PANTHER" id="PTHR43531">
    <property type="entry name" value="PROTEIN ICFG"/>
    <property type="match status" value="1"/>
</dbReference>
<evidence type="ECO:0000313" key="7">
    <source>
        <dbReference type="Proteomes" id="UP001516061"/>
    </source>
</evidence>
<comment type="caution">
    <text evidence="6">The sequence shown here is derived from an EMBL/GenBank/DDBJ whole genome shotgun (WGS) entry which is preliminary data.</text>
</comment>
<keyword evidence="3" id="KW-0807">Transducer</keyword>
<feature type="domain" description="Methyl-accepting transducer" evidence="4">
    <location>
        <begin position="251"/>
        <end position="480"/>
    </location>
</feature>